<dbReference type="EMBL" id="CP004372">
    <property type="protein sequence ID" value="AHM05720.1"/>
    <property type="molecule type" value="Genomic_DNA"/>
</dbReference>
<keyword evidence="3" id="KW-1185">Reference proteome</keyword>
<evidence type="ECO:0000313" key="2">
    <source>
        <dbReference type="EMBL" id="AHM05720.1"/>
    </source>
</evidence>
<dbReference type="InterPro" id="IPR028992">
    <property type="entry name" value="Hedgehog/Intein_dom"/>
</dbReference>
<dbReference type="AlphaFoldDB" id="W8ST70"/>
<dbReference type="eggNOG" id="COG2931">
    <property type="taxonomic scope" value="Bacteria"/>
</dbReference>
<dbReference type="KEGG" id="red:roselon_03465"/>
<name>W8ST70_9RHOB</name>
<feature type="domain" description="Hedgehog/Intein (Hint)" evidence="1">
    <location>
        <begin position="2"/>
        <end position="122"/>
    </location>
</feature>
<dbReference type="Pfam" id="PF13403">
    <property type="entry name" value="Hint_2"/>
    <property type="match status" value="1"/>
</dbReference>
<gene>
    <name evidence="2" type="ORF">roselon_03465</name>
</gene>
<sequence length="142" mass="15697">MTADGLLPAAFLSAGDRIVTRRGLRPLRALIRRPLRPGTRCVQVARDAFGGKPDRDVVLMPDQRILIRDWRAQAMWQRKAAAPRITQVIDGQYVRWSDHTPEAVLQLFFGQPEILYADGLELASADALPAMAATKAAQAAPR</sequence>
<dbReference type="STRING" id="1294273.roselon_03465"/>
<dbReference type="Proteomes" id="UP000019593">
    <property type="component" value="Chromosome"/>
</dbReference>
<reference evidence="2 3" key="1">
    <citation type="submission" date="2013-03" db="EMBL/GenBank/DDBJ databases">
        <authorList>
            <person name="Fiebig A."/>
            <person name="Goeker M."/>
            <person name="Klenk H.-P.P."/>
        </authorList>
    </citation>
    <scope>NUCLEOTIDE SEQUENCE [LARGE SCALE GENOMIC DNA]</scope>
    <source>
        <strain evidence="3">DSM 19469</strain>
    </source>
</reference>
<evidence type="ECO:0000259" key="1">
    <source>
        <dbReference type="Pfam" id="PF13403"/>
    </source>
</evidence>
<accession>W8ST70</accession>
<evidence type="ECO:0000313" key="3">
    <source>
        <dbReference type="Proteomes" id="UP000019593"/>
    </source>
</evidence>
<organism evidence="2 3">
    <name type="scientific">Roseicyclus elongatus DSM 19469</name>
    <dbReference type="NCBI Taxonomy" id="1294273"/>
    <lineage>
        <taxon>Bacteria</taxon>
        <taxon>Pseudomonadati</taxon>
        <taxon>Pseudomonadota</taxon>
        <taxon>Alphaproteobacteria</taxon>
        <taxon>Rhodobacterales</taxon>
        <taxon>Roseobacteraceae</taxon>
        <taxon>Roseicyclus</taxon>
    </lineage>
</organism>
<dbReference type="HOGENOM" id="CLU_117140_0_0_5"/>
<proteinExistence type="predicted"/>
<protein>
    <submittedName>
        <fullName evidence="2">Iron-regulated protein frpC</fullName>
    </submittedName>
</protein>